<feature type="transmembrane region" description="Helical" evidence="12">
    <location>
        <begin position="300"/>
        <end position="321"/>
    </location>
</feature>
<dbReference type="PROSITE" id="PS51098">
    <property type="entry name" value="PTS_EIIB_TYPE_1"/>
    <property type="match status" value="1"/>
</dbReference>
<dbReference type="InterPro" id="IPR001996">
    <property type="entry name" value="PTS_IIB_1"/>
</dbReference>
<dbReference type="RefSeq" id="WP_033519339.1">
    <property type="nucleotide sequence ID" value="NZ_CAUPKV010000006.1"/>
</dbReference>
<evidence type="ECO:0000256" key="5">
    <source>
        <dbReference type="ARBA" id="ARBA00022679"/>
    </source>
</evidence>
<gene>
    <name evidence="15" type="ORF">BSCA_2147</name>
</gene>
<evidence type="ECO:0000256" key="2">
    <source>
        <dbReference type="ARBA" id="ARBA00022448"/>
    </source>
</evidence>
<feature type="transmembrane region" description="Helical" evidence="12">
    <location>
        <begin position="191"/>
        <end position="210"/>
    </location>
</feature>
<feature type="transmembrane region" description="Helical" evidence="12">
    <location>
        <begin position="374"/>
        <end position="394"/>
    </location>
</feature>
<reference evidence="15 16" key="1">
    <citation type="submission" date="2014-03" db="EMBL/GenBank/DDBJ databases">
        <title>Genomics of Bifidobacteria.</title>
        <authorList>
            <person name="Ventura M."/>
            <person name="Milani C."/>
            <person name="Lugli G.A."/>
        </authorList>
    </citation>
    <scope>NUCLEOTIDE SEQUENCE [LARGE SCALE GENOMIC DNA]</scope>
    <source>
        <strain evidence="15 16">LMG 21589</strain>
    </source>
</reference>
<keyword evidence="4" id="KW-0762">Sugar transport</keyword>
<evidence type="ECO:0000256" key="3">
    <source>
        <dbReference type="ARBA" id="ARBA00022475"/>
    </source>
</evidence>
<keyword evidence="7 12" id="KW-0812">Transmembrane</keyword>
<sequence length="476" mass="50380">MNNEQFAERLLDLMGGPDNIISVTHCATRLRPQIKDRSKVDIPGLTSLPEVAGIADNDSGLQIVIGLTVGEVYEAFVAAWQTARSGVPDDGISAKGETATSGDKTAPQSNKRHKWLNAFIALVVSIFSPLLPLLAGSGLLRGFTILANETGLLPEDSNANLLLKLAATSVFYFLPLLVALTSAKRFDTTPYIAMAVMGVLIMPDFISLVQGDGGNFVSFFGLSIPVFNYTSQVIPAIITTWLQSKVDHWLKKRIPNSLHMIVIPTVLLLIFVPLAAFLIGPLGNYISVGMAAGVAWLANINQIVTGAITGGIWNILIMFGVHWAPNTMVIIPEIAKTGSSPFIAYGANANFGMAGAAFAIFLKSRNKTLRNFSLTAIASVMLSGIVEPAIYGLGVRFKSPLVAGCLGAAMGGAFMGLFSVVGNAFVFGGLTTIPAFAGPTLWAYIIGLAISFIGGMVLTLIFGVKDPEAEMGTINK</sequence>
<dbReference type="CDD" id="cd00212">
    <property type="entry name" value="PTS_IIB_glc"/>
    <property type="match status" value="1"/>
</dbReference>
<feature type="transmembrane region" description="Helical" evidence="12">
    <location>
        <begin position="258"/>
        <end position="280"/>
    </location>
</feature>
<dbReference type="PANTHER" id="PTHR30175:SF1">
    <property type="entry name" value="PTS SYSTEM ARBUTIN-, CELLOBIOSE-, AND SALICIN-SPECIFIC EIIBC COMPONENT-RELATED"/>
    <property type="match status" value="1"/>
</dbReference>
<organism evidence="15 16">
    <name type="scientific">Bifidobacterium scardovii</name>
    <dbReference type="NCBI Taxonomy" id="158787"/>
    <lineage>
        <taxon>Bacteria</taxon>
        <taxon>Bacillati</taxon>
        <taxon>Actinomycetota</taxon>
        <taxon>Actinomycetes</taxon>
        <taxon>Bifidobacteriales</taxon>
        <taxon>Bifidobacteriaceae</taxon>
        <taxon>Bifidobacterium</taxon>
    </lineage>
</organism>
<dbReference type="InterPro" id="IPR036878">
    <property type="entry name" value="Glu_permease_IIB"/>
</dbReference>
<evidence type="ECO:0000256" key="8">
    <source>
        <dbReference type="ARBA" id="ARBA00022777"/>
    </source>
</evidence>
<proteinExistence type="predicted"/>
<evidence type="ECO:0000256" key="1">
    <source>
        <dbReference type="ARBA" id="ARBA00004651"/>
    </source>
</evidence>
<evidence type="ECO:0000256" key="6">
    <source>
        <dbReference type="ARBA" id="ARBA00022683"/>
    </source>
</evidence>
<evidence type="ECO:0000256" key="12">
    <source>
        <dbReference type="SAM" id="Phobius"/>
    </source>
</evidence>
<feature type="transmembrane region" description="Helical" evidence="12">
    <location>
        <begin position="216"/>
        <end position="238"/>
    </location>
</feature>
<evidence type="ECO:0000313" key="16">
    <source>
        <dbReference type="Proteomes" id="UP000029033"/>
    </source>
</evidence>
<evidence type="ECO:0000256" key="7">
    <source>
        <dbReference type="ARBA" id="ARBA00022692"/>
    </source>
</evidence>
<feature type="transmembrane region" description="Helical" evidence="12">
    <location>
        <begin position="118"/>
        <end position="141"/>
    </location>
</feature>
<dbReference type="EMBL" id="JGZO01000023">
    <property type="protein sequence ID" value="KFI91451.1"/>
    <property type="molecule type" value="Genomic_DNA"/>
</dbReference>
<feature type="transmembrane region" description="Helical" evidence="12">
    <location>
        <begin position="161"/>
        <end position="179"/>
    </location>
</feature>
<feature type="active site" description="Phosphocysteine intermediate; for EIIB activity" evidence="11">
    <location>
        <position position="26"/>
    </location>
</feature>
<keyword evidence="6" id="KW-0598">Phosphotransferase system</keyword>
<dbReference type="Pfam" id="PF02378">
    <property type="entry name" value="PTS_EIIC"/>
    <property type="match status" value="1"/>
</dbReference>
<feature type="domain" description="PTS EIIB type-1" evidence="13">
    <location>
        <begin position="4"/>
        <end position="86"/>
    </location>
</feature>
<feature type="transmembrane region" description="Helical" evidence="12">
    <location>
        <begin position="441"/>
        <end position="464"/>
    </location>
</feature>
<dbReference type="GO" id="GO:0015771">
    <property type="term" value="P:trehalose transport"/>
    <property type="evidence" value="ECO:0007669"/>
    <property type="project" value="TreeGrafter"/>
</dbReference>
<evidence type="ECO:0000256" key="10">
    <source>
        <dbReference type="ARBA" id="ARBA00023136"/>
    </source>
</evidence>
<evidence type="ECO:0000256" key="11">
    <source>
        <dbReference type="PROSITE-ProRule" id="PRU00421"/>
    </source>
</evidence>
<feature type="transmembrane region" description="Helical" evidence="12">
    <location>
        <begin position="342"/>
        <end position="362"/>
    </location>
</feature>
<evidence type="ECO:0000256" key="9">
    <source>
        <dbReference type="ARBA" id="ARBA00022989"/>
    </source>
</evidence>
<dbReference type="AlphaFoldDB" id="A0A087D7F1"/>
<name>A0A087D7F1_9BIFI</name>
<dbReference type="eggNOG" id="COG1264">
    <property type="taxonomic scope" value="Bacteria"/>
</dbReference>
<dbReference type="Pfam" id="PF00367">
    <property type="entry name" value="PTS_EIIB"/>
    <property type="match status" value="1"/>
</dbReference>
<dbReference type="Proteomes" id="UP000029033">
    <property type="component" value="Unassembled WGS sequence"/>
</dbReference>
<evidence type="ECO:0000256" key="4">
    <source>
        <dbReference type="ARBA" id="ARBA00022597"/>
    </source>
</evidence>
<dbReference type="PANTHER" id="PTHR30175">
    <property type="entry name" value="PHOSPHOTRANSFERASE SYSTEM TRANSPORT PROTEIN"/>
    <property type="match status" value="1"/>
</dbReference>
<evidence type="ECO:0000259" key="13">
    <source>
        <dbReference type="PROSITE" id="PS51098"/>
    </source>
</evidence>
<evidence type="ECO:0000259" key="14">
    <source>
        <dbReference type="PROSITE" id="PS51103"/>
    </source>
</evidence>
<dbReference type="GO" id="GO:0016301">
    <property type="term" value="F:kinase activity"/>
    <property type="evidence" value="ECO:0007669"/>
    <property type="project" value="UniProtKB-KW"/>
</dbReference>
<dbReference type="InterPro" id="IPR050558">
    <property type="entry name" value="PTS_Sugar-Specific_Components"/>
</dbReference>
<keyword evidence="16" id="KW-1185">Reference proteome</keyword>
<comment type="caution">
    <text evidence="15">The sequence shown here is derived from an EMBL/GenBank/DDBJ whole genome shotgun (WGS) entry which is preliminary data.</text>
</comment>
<dbReference type="eggNOG" id="COG1263">
    <property type="taxonomic scope" value="Bacteria"/>
</dbReference>
<keyword evidence="2" id="KW-0813">Transport</keyword>
<comment type="subcellular location">
    <subcellularLocation>
        <location evidence="1">Cell membrane</location>
        <topology evidence="1">Multi-pass membrane protein</topology>
    </subcellularLocation>
</comment>
<dbReference type="GO" id="GO:0090589">
    <property type="term" value="F:protein-phosphocysteine-trehalose phosphotransferase system transporter activity"/>
    <property type="evidence" value="ECO:0007669"/>
    <property type="project" value="TreeGrafter"/>
</dbReference>
<dbReference type="Gene3D" id="3.30.1360.60">
    <property type="entry name" value="Glucose permease domain IIB"/>
    <property type="match status" value="1"/>
</dbReference>
<dbReference type="InterPro" id="IPR018113">
    <property type="entry name" value="PTrfase_EIIB_Cys"/>
</dbReference>
<dbReference type="GO" id="GO:0009401">
    <property type="term" value="P:phosphoenolpyruvate-dependent sugar phosphotransferase system"/>
    <property type="evidence" value="ECO:0007669"/>
    <property type="project" value="UniProtKB-KW"/>
</dbReference>
<keyword evidence="5 15" id="KW-0808">Transferase</keyword>
<keyword evidence="8" id="KW-0418">Kinase</keyword>
<dbReference type="GO" id="GO:0005886">
    <property type="term" value="C:plasma membrane"/>
    <property type="evidence" value="ECO:0007669"/>
    <property type="project" value="UniProtKB-SubCell"/>
</dbReference>
<dbReference type="EC" id="2.7.1.69" evidence="15"/>
<feature type="domain" description="PTS EIIC type-1" evidence="14">
    <location>
        <begin position="121"/>
        <end position="476"/>
    </location>
</feature>
<dbReference type="InterPro" id="IPR013013">
    <property type="entry name" value="PTS_EIIC_1"/>
</dbReference>
<dbReference type="PROSITE" id="PS51103">
    <property type="entry name" value="PTS_EIIC_TYPE_1"/>
    <property type="match status" value="1"/>
</dbReference>
<dbReference type="GeneID" id="85165248"/>
<keyword evidence="9 12" id="KW-1133">Transmembrane helix</keyword>
<protein>
    <submittedName>
        <fullName evidence="15">PTS beta-glucoside transporter subunit IIABC</fullName>
        <ecNumber evidence="15">2.7.1.69</ecNumber>
    </submittedName>
</protein>
<dbReference type="GO" id="GO:0008982">
    <property type="term" value="F:protein-N(PI)-phosphohistidine-sugar phosphotransferase activity"/>
    <property type="evidence" value="ECO:0007669"/>
    <property type="project" value="InterPro"/>
</dbReference>
<keyword evidence="10 12" id="KW-0472">Membrane</keyword>
<dbReference type="STRING" id="158787.BSCA_2147"/>
<keyword evidence="3" id="KW-1003">Cell membrane</keyword>
<feature type="transmembrane region" description="Helical" evidence="12">
    <location>
        <begin position="401"/>
        <end position="421"/>
    </location>
</feature>
<dbReference type="SUPFAM" id="SSF55604">
    <property type="entry name" value="Glucose permease domain IIB"/>
    <property type="match status" value="1"/>
</dbReference>
<accession>A0A087D7F1</accession>
<dbReference type="InterPro" id="IPR003352">
    <property type="entry name" value="PTS_EIIC"/>
</dbReference>
<evidence type="ECO:0000313" key="15">
    <source>
        <dbReference type="EMBL" id="KFI91451.1"/>
    </source>
</evidence>